<evidence type="ECO:0000313" key="2">
    <source>
        <dbReference type="Proteomes" id="UP001500194"/>
    </source>
</evidence>
<reference evidence="1 2" key="1">
    <citation type="journal article" date="2019" name="Int. J. Syst. Evol. Microbiol.">
        <title>The Global Catalogue of Microorganisms (GCM) 10K type strain sequencing project: providing services to taxonomists for standard genome sequencing and annotation.</title>
        <authorList>
            <consortium name="The Broad Institute Genomics Platform"/>
            <consortium name="The Broad Institute Genome Sequencing Center for Infectious Disease"/>
            <person name="Wu L."/>
            <person name="Ma J."/>
        </authorList>
    </citation>
    <scope>NUCLEOTIDE SEQUENCE [LARGE SCALE GENOMIC DNA]</scope>
    <source>
        <strain evidence="1 2">JCM 16327</strain>
    </source>
</reference>
<evidence type="ECO:0000313" key="1">
    <source>
        <dbReference type="EMBL" id="GAA0656265.1"/>
    </source>
</evidence>
<sequence length="74" mass="8540">MTESLRTLLFDELESELVAERFFGVLDNLILHRATNNEDDLVDSSFCEAGENMAEDGTPRQTNHRLRLRMGLWV</sequence>
<proteinExistence type="predicted"/>
<gene>
    <name evidence="1" type="ORF">GCM10009019_20240</name>
</gene>
<dbReference type="Proteomes" id="UP001500194">
    <property type="component" value="Unassembled WGS sequence"/>
</dbReference>
<organism evidence="1 2">
    <name type="scientific">Salarchaeum japonicum</name>
    <dbReference type="NCBI Taxonomy" id="555573"/>
    <lineage>
        <taxon>Archaea</taxon>
        <taxon>Methanobacteriati</taxon>
        <taxon>Methanobacteriota</taxon>
        <taxon>Stenosarchaea group</taxon>
        <taxon>Halobacteria</taxon>
        <taxon>Halobacteriales</taxon>
        <taxon>Halobacteriaceae</taxon>
    </lineage>
</organism>
<keyword evidence="2" id="KW-1185">Reference proteome</keyword>
<evidence type="ECO:0008006" key="3">
    <source>
        <dbReference type="Google" id="ProtNLM"/>
    </source>
</evidence>
<dbReference type="AlphaFoldDB" id="A0AAV3T4Y1"/>
<protein>
    <recommendedName>
        <fullName evidence="3">Transposase</fullName>
    </recommendedName>
</protein>
<dbReference type="EMBL" id="BAAADU010000002">
    <property type="protein sequence ID" value="GAA0656265.1"/>
    <property type="molecule type" value="Genomic_DNA"/>
</dbReference>
<name>A0AAV3T4Y1_9EURY</name>
<accession>A0AAV3T4Y1</accession>
<comment type="caution">
    <text evidence="1">The sequence shown here is derived from an EMBL/GenBank/DDBJ whole genome shotgun (WGS) entry which is preliminary data.</text>
</comment>